<reference evidence="1" key="1">
    <citation type="submission" date="2020-06" db="EMBL/GenBank/DDBJ databases">
        <title>Unique genomic features of the anaerobic methanotrophic archaea.</title>
        <authorList>
            <person name="Chadwick G.L."/>
            <person name="Skennerton C.T."/>
            <person name="Laso-Perez R."/>
            <person name="Leu A.O."/>
            <person name="Speth D.R."/>
            <person name="Yu H."/>
            <person name="Morgan-Lang C."/>
            <person name="Hatzenpichler R."/>
            <person name="Goudeau D."/>
            <person name="Malmstrom R."/>
            <person name="Brazelton W.J."/>
            <person name="Woyke T."/>
            <person name="Hallam S.J."/>
            <person name="Tyson G.W."/>
            <person name="Wegener G."/>
            <person name="Boetius A."/>
            <person name="Orphan V."/>
        </authorList>
    </citation>
    <scope>NUCLEOTIDE SEQUENCE</scope>
</reference>
<dbReference type="GO" id="GO:0016829">
    <property type="term" value="F:lyase activity"/>
    <property type="evidence" value="ECO:0007669"/>
    <property type="project" value="UniProtKB-KW"/>
</dbReference>
<proteinExistence type="predicted"/>
<dbReference type="SUPFAM" id="SSF49785">
    <property type="entry name" value="Galactose-binding domain-like"/>
    <property type="match status" value="1"/>
</dbReference>
<keyword evidence="1" id="KW-0456">Lyase</keyword>
<dbReference type="AlphaFoldDB" id="A0A7G9ZCY2"/>
<dbReference type="InterPro" id="IPR011042">
    <property type="entry name" value="6-blade_b-propeller_TolB-like"/>
</dbReference>
<dbReference type="Gene3D" id="2.120.10.30">
    <property type="entry name" value="TolB, C-terminal domain"/>
    <property type="match status" value="1"/>
</dbReference>
<dbReference type="InterPro" id="IPR050952">
    <property type="entry name" value="TRIM-NHL_E3_ligases"/>
</dbReference>
<accession>A0A7G9ZCY2</accession>
<dbReference type="Gene3D" id="2.60.120.260">
    <property type="entry name" value="Galactose-binding domain-like"/>
    <property type="match status" value="1"/>
</dbReference>
<protein>
    <submittedName>
        <fullName evidence="1">Virginiamycin B lyase</fullName>
        <ecNumber evidence="1">4.2.99.-</ecNumber>
    </submittedName>
</protein>
<dbReference type="SUPFAM" id="SSF63829">
    <property type="entry name" value="Calcium-dependent phosphotriesterase"/>
    <property type="match status" value="1"/>
</dbReference>
<dbReference type="EC" id="4.2.99.-" evidence="1"/>
<gene>
    <name evidence="1" type="primary">vgb</name>
    <name evidence="1" type="ORF">HJJEBIEG_00018</name>
</gene>
<dbReference type="InterPro" id="IPR008979">
    <property type="entry name" value="Galactose-bd-like_sf"/>
</dbReference>
<dbReference type="PANTHER" id="PTHR24104">
    <property type="entry name" value="E3 UBIQUITIN-PROTEIN LIGASE NHLRC1-RELATED"/>
    <property type="match status" value="1"/>
</dbReference>
<sequence length="694" mass="76197">MKKALIIGLVLCIAASIAVASAAPQTEKIFDDFEDGDINGWTYGFDTAHISASTDIVKEGSYSMKVVNQKSRDPAGYGSVFCKNLNADWTNYRSFSFWYYTPDSLANPGIRVSLGDKTSGPPEQQKKAKWAFKDMAAGWNYIQVDLDNPDLIYSGFTWDKSNIKELRIRIDTHDDITVYIDELKLESELIPAPIVVPPGFTVETFATGVQNPWSLSFDSKGNLFVGNASEKSNTSISKITPDGIVSSFGNAVMCDPDAVAVDSADNVFVGNCKGVGVFKITPEGETTFFVSGPGIGNVVSLCFDSAGNLFVGSKKGMSTGTSPNIVKVDPTGIVTPFVECNNTPWGLAFDDKGFFYVAANFGLFKTASDGAVSPFATDFAFDRSRGMTFNKDDGCLYVSDPNNRILRVSLDGAVSVFATGICYPTGLAFGHDGDLFVSEFEKDRILRISTTPTPNVCHISKKIIWATLKGRDYGLQADIKYPCKIESGERGEIIVDITTRDHGEAGNPDIENNIQWAAISIATAEDFYLFESEEYKFADPIKRLGPYVPQPGEPLNDYRGFNNDILKLTSETIDKAIVGIKFLIGLTPVGSYLSAVETGMDLAEEKDYGYSPGGPPSKVFRDNNNWDQWNFMYPFTDTDFYGANGIKLKIPFTFEKTGEHEIHVFVDGYFDVISVGEIKHCRFGKEYSFNINVD</sequence>
<name>A0A7G9ZCY2_9EURY</name>
<dbReference type="EMBL" id="MT631714">
    <property type="protein sequence ID" value="QNO58116.1"/>
    <property type="molecule type" value="Genomic_DNA"/>
</dbReference>
<organism evidence="1">
    <name type="scientific">Candidatus Methanophaga sp. ANME-1 ERB7</name>
    <dbReference type="NCBI Taxonomy" id="2759913"/>
    <lineage>
        <taxon>Archaea</taxon>
        <taxon>Methanobacteriati</taxon>
        <taxon>Methanobacteriota</taxon>
        <taxon>Stenosarchaea group</taxon>
        <taxon>Methanomicrobia</taxon>
        <taxon>Candidatus Methanophagales</taxon>
        <taxon>Candidatus Methanophagaceae</taxon>
        <taxon>Candidatus Methanophaga</taxon>
    </lineage>
</organism>
<evidence type="ECO:0000313" key="1">
    <source>
        <dbReference type="EMBL" id="QNO58116.1"/>
    </source>
</evidence>